<keyword evidence="4" id="KW-1185">Reference proteome</keyword>
<comment type="similarity">
    <text evidence="1">Belongs to the short-chain dehydrogenases/reductases (SDR) family.</text>
</comment>
<accession>A0A1M7K910</accession>
<dbReference type="GO" id="GO:0016491">
    <property type="term" value="F:oxidoreductase activity"/>
    <property type="evidence" value="ECO:0007669"/>
    <property type="project" value="UniProtKB-KW"/>
</dbReference>
<evidence type="ECO:0000313" key="3">
    <source>
        <dbReference type="EMBL" id="SHM61760.1"/>
    </source>
</evidence>
<proteinExistence type="inferred from homology"/>
<dbReference type="AlphaFoldDB" id="A0A1M7K910"/>
<dbReference type="PRINTS" id="PR00081">
    <property type="entry name" value="GDHRDH"/>
</dbReference>
<dbReference type="CDD" id="cd05233">
    <property type="entry name" value="SDR_c"/>
    <property type="match status" value="1"/>
</dbReference>
<reference evidence="4" key="1">
    <citation type="submission" date="2016-11" db="EMBL/GenBank/DDBJ databases">
        <authorList>
            <person name="Varghese N."/>
            <person name="Submissions S."/>
        </authorList>
    </citation>
    <scope>NUCLEOTIDE SEQUENCE [LARGE SCALE GENOMIC DNA]</scope>
    <source>
        <strain evidence="4">DSM 1811</strain>
    </source>
</reference>
<sequence length="245" mass="26693">MIQNKKILITGATSGIGLALCDFLIGKDCSVIAIGREKSKIANLIAKGGNKLKFVLLDLNEFHNYSKIFDEALAGEKFDGFVHCAGIEETLPLTMYNPDNVKRIFDINVFSGIELLRNFSKKKYSNDGASVVYLSSVMGELGQPGKIGYCATKAAVLGVVKASALELAKRNFRINAISPGVVNTPMTEKLFSQIDAENIQRIKDMHPLGIGNVEDIVPTIAFLLSDFSKWITGQNIKIDGGYSIQ</sequence>
<dbReference type="Proteomes" id="UP000184121">
    <property type="component" value="Unassembled WGS sequence"/>
</dbReference>
<dbReference type="Pfam" id="PF13561">
    <property type="entry name" value="adh_short_C2"/>
    <property type="match status" value="1"/>
</dbReference>
<dbReference type="RefSeq" id="WP_072974756.1">
    <property type="nucleotide sequence ID" value="NZ_FRBY01000005.1"/>
</dbReference>
<dbReference type="STRING" id="29534.SAMN05444366_3700"/>
<dbReference type="EMBL" id="FRBY01000005">
    <property type="protein sequence ID" value="SHM61760.1"/>
    <property type="molecule type" value="Genomic_DNA"/>
</dbReference>
<dbReference type="InterPro" id="IPR051122">
    <property type="entry name" value="SDR_DHRS6-like"/>
</dbReference>
<dbReference type="InterPro" id="IPR036291">
    <property type="entry name" value="NAD(P)-bd_dom_sf"/>
</dbReference>
<protein>
    <submittedName>
        <fullName evidence="3">NAD(P)-dependent dehydrogenase, short-chain alcohol dehydrogenase family</fullName>
    </submittedName>
</protein>
<keyword evidence="2" id="KW-0560">Oxidoreductase</keyword>
<dbReference type="PANTHER" id="PTHR43477">
    <property type="entry name" value="DIHYDROANTICAPSIN 7-DEHYDROGENASE"/>
    <property type="match status" value="1"/>
</dbReference>
<organism evidence="3 4">
    <name type="scientific">Flavobacterium saccharophilum</name>
    <dbReference type="NCBI Taxonomy" id="29534"/>
    <lineage>
        <taxon>Bacteria</taxon>
        <taxon>Pseudomonadati</taxon>
        <taxon>Bacteroidota</taxon>
        <taxon>Flavobacteriia</taxon>
        <taxon>Flavobacteriales</taxon>
        <taxon>Flavobacteriaceae</taxon>
        <taxon>Flavobacterium</taxon>
    </lineage>
</organism>
<evidence type="ECO:0000256" key="2">
    <source>
        <dbReference type="ARBA" id="ARBA00023002"/>
    </source>
</evidence>
<dbReference type="OrthoDB" id="9803333at2"/>
<evidence type="ECO:0000313" key="4">
    <source>
        <dbReference type="Proteomes" id="UP000184121"/>
    </source>
</evidence>
<gene>
    <name evidence="3" type="ORF">SAMN05444366_3700</name>
</gene>
<dbReference type="Gene3D" id="3.40.50.720">
    <property type="entry name" value="NAD(P)-binding Rossmann-like Domain"/>
    <property type="match status" value="1"/>
</dbReference>
<dbReference type="InterPro" id="IPR002347">
    <property type="entry name" value="SDR_fam"/>
</dbReference>
<name>A0A1M7K910_9FLAO</name>
<dbReference type="SUPFAM" id="SSF51735">
    <property type="entry name" value="NAD(P)-binding Rossmann-fold domains"/>
    <property type="match status" value="1"/>
</dbReference>
<dbReference type="PANTHER" id="PTHR43477:SF1">
    <property type="entry name" value="DIHYDROANTICAPSIN 7-DEHYDROGENASE"/>
    <property type="match status" value="1"/>
</dbReference>
<evidence type="ECO:0000256" key="1">
    <source>
        <dbReference type="ARBA" id="ARBA00006484"/>
    </source>
</evidence>